<feature type="transmembrane region" description="Helical" evidence="1">
    <location>
        <begin position="9"/>
        <end position="29"/>
    </location>
</feature>
<name>A0ABS3HXQ4_9ENTE</name>
<evidence type="ECO:0000313" key="3">
    <source>
        <dbReference type="Proteomes" id="UP000664832"/>
    </source>
</evidence>
<feature type="transmembrane region" description="Helical" evidence="1">
    <location>
        <begin position="79"/>
        <end position="102"/>
    </location>
</feature>
<dbReference type="Proteomes" id="UP000664832">
    <property type="component" value="Unassembled WGS sequence"/>
</dbReference>
<reference evidence="2 3" key="1">
    <citation type="submission" date="2021-03" db="EMBL/GenBank/DDBJ databases">
        <title>Enterococcal diversity collection.</title>
        <authorList>
            <person name="Gilmore M.S."/>
            <person name="Schwartzman J."/>
            <person name="Van Tyne D."/>
            <person name="Martin M."/>
            <person name="Earl A.M."/>
            <person name="Manson A.L."/>
            <person name="Straub T."/>
            <person name="Salamzade R."/>
            <person name="Saavedra J."/>
            <person name="Lebreton F."/>
            <person name="Prichula J."/>
            <person name="Schaufler K."/>
            <person name="Gaca A."/>
            <person name="Sgardioli B."/>
            <person name="Wagenaar J."/>
            <person name="Strong T."/>
        </authorList>
    </citation>
    <scope>NUCLEOTIDE SEQUENCE [LARGE SCALE GENOMIC DNA]</scope>
    <source>
        <strain evidence="2 3">MSG2901</strain>
    </source>
</reference>
<keyword evidence="3" id="KW-1185">Reference proteome</keyword>
<proteinExistence type="predicted"/>
<dbReference type="RefSeq" id="WP_206898088.1">
    <property type="nucleotide sequence ID" value="NZ_JAFLWI010000003.1"/>
</dbReference>
<feature type="transmembrane region" description="Helical" evidence="1">
    <location>
        <begin position="122"/>
        <end position="141"/>
    </location>
</feature>
<evidence type="ECO:0000313" key="2">
    <source>
        <dbReference type="EMBL" id="MBO0481249.1"/>
    </source>
</evidence>
<dbReference type="EMBL" id="JAFLWI010000003">
    <property type="protein sequence ID" value="MBO0481249.1"/>
    <property type="molecule type" value="Genomic_DNA"/>
</dbReference>
<dbReference type="Pfam" id="PF11391">
    <property type="entry name" value="DUF2798"/>
    <property type="match status" value="2"/>
</dbReference>
<keyword evidence="1" id="KW-0812">Transmembrane</keyword>
<gene>
    <name evidence="2" type="ORF">JZO71_02790</name>
</gene>
<feature type="transmembrane region" description="Helical" evidence="1">
    <location>
        <begin position="35"/>
        <end position="58"/>
    </location>
</feature>
<accession>A0ABS3HXQ4</accession>
<keyword evidence="1" id="KW-0472">Membrane</keyword>
<organism evidence="2 3">
    <name type="scientific">Candidatus Enterococcus courvalinii</name>
    <dbReference type="NCBI Taxonomy" id="2815329"/>
    <lineage>
        <taxon>Bacteria</taxon>
        <taxon>Bacillati</taxon>
        <taxon>Bacillota</taxon>
        <taxon>Bacilli</taxon>
        <taxon>Lactobacillales</taxon>
        <taxon>Enterococcaceae</taxon>
        <taxon>Enterococcus</taxon>
    </lineage>
</organism>
<sequence length="147" mass="16376">MPTNKKEGIIFTTMMCFSMVFGMSAYNLWLHQELYLTKFVTGLLPGFIVAFILDVFVIGVLAKKIAFKLPLNPEKKVPIILTISCLMVAGMVTCMSLFGVIMEQGISDNLLSAYLNAWKMNVVIALPLQLLFVGPISRKVLNIIQTK</sequence>
<dbReference type="InterPro" id="IPR021529">
    <property type="entry name" value="DUF2798"/>
</dbReference>
<keyword evidence="1" id="KW-1133">Transmembrane helix</keyword>
<evidence type="ECO:0000256" key="1">
    <source>
        <dbReference type="SAM" id="Phobius"/>
    </source>
</evidence>
<comment type="caution">
    <text evidence="2">The sequence shown here is derived from an EMBL/GenBank/DDBJ whole genome shotgun (WGS) entry which is preliminary data.</text>
</comment>
<protein>
    <submittedName>
        <fullName evidence="2">DUF2798 domain-containing protein</fullName>
    </submittedName>
</protein>